<dbReference type="InterPro" id="IPR037674">
    <property type="entry name" value="PIG-G_N"/>
</dbReference>
<dbReference type="InterPro" id="IPR039527">
    <property type="entry name" value="PIGG/GPI7"/>
</dbReference>
<evidence type="ECO:0000256" key="1">
    <source>
        <dbReference type="ARBA" id="ARBA00004477"/>
    </source>
</evidence>
<dbReference type="Proteomes" id="UP001153954">
    <property type="component" value="Unassembled WGS sequence"/>
</dbReference>
<evidence type="ECO:0000256" key="5">
    <source>
        <dbReference type="ARBA" id="ARBA00022679"/>
    </source>
</evidence>
<feature type="transmembrane region" description="Helical" evidence="11">
    <location>
        <begin position="649"/>
        <end position="671"/>
    </location>
</feature>
<evidence type="ECO:0000256" key="8">
    <source>
        <dbReference type="ARBA" id="ARBA00022989"/>
    </source>
</evidence>
<dbReference type="Gene3D" id="3.40.720.10">
    <property type="entry name" value="Alkaline Phosphatase, subunit A"/>
    <property type="match status" value="1"/>
</dbReference>
<feature type="transmembrane region" description="Helical" evidence="11">
    <location>
        <begin position="492"/>
        <end position="512"/>
    </location>
</feature>
<dbReference type="GO" id="GO:0005789">
    <property type="term" value="C:endoplasmic reticulum membrane"/>
    <property type="evidence" value="ECO:0007669"/>
    <property type="project" value="UniProtKB-SubCell"/>
</dbReference>
<evidence type="ECO:0000256" key="10">
    <source>
        <dbReference type="ARBA" id="ARBA00023180"/>
    </source>
</evidence>
<dbReference type="Pfam" id="PF19316">
    <property type="entry name" value="PIGO_PIGG"/>
    <property type="match status" value="1"/>
</dbReference>
<dbReference type="GO" id="GO:0006506">
    <property type="term" value="P:GPI anchor biosynthetic process"/>
    <property type="evidence" value="ECO:0007669"/>
    <property type="project" value="UniProtKB-KW"/>
</dbReference>
<comment type="caution">
    <text evidence="13">The sequence shown here is derived from an EMBL/GenBank/DDBJ whole genome shotgun (WGS) entry which is preliminary data.</text>
</comment>
<feature type="transmembrane region" description="Helical" evidence="11">
    <location>
        <begin position="12"/>
        <end position="30"/>
    </location>
</feature>
<dbReference type="InterPro" id="IPR002591">
    <property type="entry name" value="Phosphodiest/P_Trfase"/>
</dbReference>
<keyword evidence="6 11" id="KW-0812">Transmembrane</keyword>
<keyword evidence="8 11" id="KW-1133">Transmembrane helix</keyword>
<evidence type="ECO:0000256" key="7">
    <source>
        <dbReference type="ARBA" id="ARBA00022824"/>
    </source>
</evidence>
<feature type="transmembrane region" description="Helical" evidence="11">
    <location>
        <begin position="720"/>
        <end position="739"/>
    </location>
</feature>
<protein>
    <recommendedName>
        <fullName evidence="12">GPI ethanolamine phosphate transferase 2 C-terminal domain-containing protein</fullName>
    </recommendedName>
</protein>
<feature type="transmembrane region" description="Helical" evidence="11">
    <location>
        <begin position="843"/>
        <end position="860"/>
    </location>
</feature>
<feature type="transmembrane region" description="Helical" evidence="11">
    <location>
        <begin position="533"/>
        <end position="552"/>
    </location>
</feature>
<keyword evidence="14" id="KW-1185">Reference proteome</keyword>
<feature type="transmembrane region" description="Helical" evidence="11">
    <location>
        <begin position="558"/>
        <end position="583"/>
    </location>
</feature>
<dbReference type="SUPFAM" id="SSF53649">
    <property type="entry name" value="Alkaline phosphatase-like"/>
    <property type="match status" value="1"/>
</dbReference>
<evidence type="ECO:0000256" key="4">
    <source>
        <dbReference type="ARBA" id="ARBA00022502"/>
    </source>
</evidence>
<comment type="similarity">
    <text evidence="3">Belongs to the PIGG/PIGN/PIGO family. PIGG subfamily.</text>
</comment>
<evidence type="ECO:0000313" key="13">
    <source>
        <dbReference type="EMBL" id="CAH2089688.1"/>
    </source>
</evidence>
<keyword evidence="5" id="KW-0808">Transferase</keyword>
<keyword evidence="9 11" id="KW-0472">Membrane</keyword>
<dbReference type="InterPro" id="IPR045687">
    <property type="entry name" value="PIGG/GPI7_C"/>
</dbReference>
<gene>
    <name evidence="13" type="ORF">EEDITHA_LOCUS5719</name>
</gene>
<keyword evidence="4" id="KW-0337">GPI-anchor biosynthesis</keyword>
<dbReference type="Pfam" id="PF01663">
    <property type="entry name" value="Phosphodiest"/>
    <property type="match status" value="1"/>
</dbReference>
<feature type="transmembrane region" description="Helical" evidence="11">
    <location>
        <begin position="893"/>
        <end position="912"/>
    </location>
</feature>
<proteinExistence type="inferred from homology"/>
<feature type="transmembrane region" description="Helical" evidence="11">
    <location>
        <begin position="683"/>
        <end position="700"/>
    </location>
</feature>
<dbReference type="PANTHER" id="PTHR23072:SF0">
    <property type="entry name" value="GPI ETHANOLAMINE PHOSPHATE TRANSFERASE 2"/>
    <property type="match status" value="1"/>
</dbReference>
<dbReference type="CDD" id="cd16024">
    <property type="entry name" value="GPI_EPT_2"/>
    <property type="match status" value="1"/>
</dbReference>
<dbReference type="GO" id="GO:0051267">
    <property type="term" value="F:CP2 mannose-ethanolamine phosphotransferase activity"/>
    <property type="evidence" value="ECO:0007669"/>
    <property type="project" value="TreeGrafter"/>
</dbReference>
<feature type="transmembrane region" description="Helical" evidence="11">
    <location>
        <begin position="604"/>
        <end position="623"/>
    </location>
</feature>
<evidence type="ECO:0000256" key="6">
    <source>
        <dbReference type="ARBA" id="ARBA00022692"/>
    </source>
</evidence>
<evidence type="ECO:0000313" key="14">
    <source>
        <dbReference type="Proteomes" id="UP001153954"/>
    </source>
</evidence>
<dbReference type="AlphaFoldDB" id="A0AAU9TV13"/>
<reference evidence="13" key="1">
    <citation type="submission" date="2022-03" db="EMBL/GenBank/DDBJ databases">
        <authorList>
            <person name="Tunstrom K."/>
        </authorList>
    </citation>
    <scope>NUCLEOTIDE SEQUENCE</scope>
</reference>
<feature type="domain" description="GPI ethanolamine phosphate transferase 2 C-terminal" evidence="12">
    <location>
        <begin position="532"/>
        <end position="899"/>
    </location>
</feature>
<feature type="transmembrane region" description="Helical" evidence="11">
    <location>
        <begin position="414"/>
        <end position="439"/>
    </location>
</feature>
<feature type="transmembrane region" description="Helical" evidence="11">
    <location>
        <begin position="460"/>
        <end position="480"/>
    </location>
</feature>
<name>A0AAU9TV13_EUPED</name>
<sequence>MLPWLYHRWTGLWLLITALGALSLFLYGFFPLKYHSGKLASMDDLPNVINGISIDGQSVYNSGENSVVLMVIDGLRYDFVTEEYMPFTGQLIKNKSACIYVSVAEPPTVTMPRIKAMMTGSVSTFADVALNFGAPAVTGDSVLRVAASRGRRTVMYGDDTWLRLFPGLWTESDGTTSFFVTDYTEVDQNVTRHLDKVLTPDEKTEPSFDLLVLHYLGLDHIGHLEGARSPKIKPKLVEMDDVVKKIYYAMQKWDRTGVLLVCGDHGMRDAGGHGGASTAELLVPLVVLTSDGFKCPHDSGAGPTVAQTDVAPTLAWLLGAPPPGDSVGRVLPALLPPDPRQHLYLLHVLAERNARLVPATDKEFYKQFERAKKQFAHYLATGQQSAAKIAKEFYEESLEEMAKYLTESTTDFDMFAIGVATFLLYVLAGALLSLTLFSLQPETRRKISVHQQHKSKTGSLIAFIIILAISSIILIISCFITETKSQVCSFNPIWSIAFIAITIVPTVTYFIIKTAIENTRDLSTLRDLNVIDYLLIIGTLFHSWSFFGTSFIEEEHMTWYFFWNTLMFFILVRTIVVVVMYFAKRWSGATEVQEKPDLENRMSSVGVSIVPQWILLIALHRYLRTMNQTGDRWLFLPDTADWLNAPENAFYLELHLVIGTLLTLAICLWNLRYMNNYMQMHSALTFVATACIFCYRIATNSLDSPFSGIKTWDPVLIVDVFWAILIAQVVFEIFTYIGMFKTCGFPLKSNNKFTYNKPKAKSEDYFYDQMEEPWNIDEVKLNLARSITHIMYNDLMLIIILLMRPHNVIMVPSIYFTCKLTSKCLDHKLLDSRAGRNTEIADILSKSLVHLWIGILFFFYQGNSNSLASVDLGSGYVGLREYSAPRVALRMGLHAYAAPALAGAALFCALSTRVQDWRR</sequence>
<dbReference type="EMBL" id="CAKOGL010000008">
    <property type="protein sequence ID" value="CAH2089688.1"/>
    <property type="molecule type" value="Genomic_DNA"/>
</dbReference>
<comment type="pathway">
    <text evidence="2">Glycolipid biosynthesis; glycosylphosphatidylinositol-anchor biosynthesis.</text>
</comment>
<comment type="subcellular location">
    <subcellularLocation>
        <location evidence="1">Endoplasmic reticulum membrane</location>
        <topology evidence="1">Multi-pass membrane protein</topology>
    </subcellularLocation>
</comment>
<dbReference type="PANTHER" id="PTHR23072">
    <property type="entry name" value="PHOSPHATIDYLINOSITOL GLYCAN-RELATED"/>
    <property type="match status" value="1"/>
</dbReference>
<evidence type="ECO:0000256" key="9">
    <source>
        <dbReference type="ARBA" id="ARBA00023136"/>
    </source>
</evidence>
<organism evidence="13 14">
    <name type="scientific">Euphydryas editha</name>
    <name type="common">Edith's checkerspot</name>
    <dbReference type="NCBI Taxonomy" id="104508"/>
    <lineage>
        <taxon>Eukaryota</taxon>
        <taxon>Metazoa</taxon>
        <taxon>Ecdysozoa</taxon>
        <taxon>Arthropoda</taxon>
        <taxon>Hexapoda</taxon>
        <taxon>Insecta</taxon>
        <taxon>Pterygota</taxon>
        <taxon>Neoptera</taxon>
        <taxon>Endopterygota</taxon>
        <taxon>Lepidoptera</taxon>
        <taxon>Glossata</taxon>
        <taxon>Ditrysia</taxon>
        <taxon>Papilionoidea</taxon>
        <taxon>Nymphalidae</taxon>
        <taxon>Nymphalinae</taxon>
        <taxon>Euphydryas</taxon>
    </lineage>
</organism>
<keyword evidence="10" id="KW-0325">Glycoprotein</keyword>
<accession>A0AAU9TV13</accession>
<evidence type="ECO:0000256" key="3">
    <source>
        <dbReference type="ARBA" id="ARBA00005315"/>
    </source>
</evidence>
<evidence type="ECO:0000256" key="11">
    <source>
        <dbReference type="SAM" id="Phobius"/>
    </source>
</evidence>
<evidence type="ECO:0000256" key="2">
    <source>
        <dbReference type="ARBA" id="ARBA00004687"/>
    </source>
</evidence>
<dbReference type="InterPro" id="IPR017850">
    <property type="entry name" value="Alkaline_phosphatase_core_sf"/>
</dbReference>
<evidence type="ECO:0000259" key="12">
    <source>
        <dbReference type="Pfam" id="PF19316"/>
    </source>
</evidence>
<keyword evidence="7" id="KW-0256">Endoplasmic reticulum</keyword>